<evidence type="ECO:0000313" key="1">
    <source>
        <dbReference type="EMBL" id="SVE55253.1"/>
    </source>
</evidence>
<proteinExistence type="predicted"/>
<protein>
    <submittedName>
        <fullName evidence="1">Uncharacterized protein</fullName>
    </submittedName>
</protein>
<sequence>VKNTIILSLVSIFVFESVPAQSKAMITLLYGDSAYYEFSKDWNHYQYEDIEWGIYFNIIDLDVLPPGKAFAKLTIRNRTDKEVEFNSKELKTIMITVDGKEKKFKKQTDTETFGKPNKRFRSFRERGGYTKRSCCLDKKEIDYTSQAFFGKNLKADDGTISVSFNDKTFELKMNSKWEGKILKYSPGMKNAKKAHDKKVKKELKALLKKK</sequence>
<reference evidence="1" key="1">
    <citation type="submission" date="2018-05" db="EMBL/GenBank/DDBJ databases">
        <authorList>
            <person name="Lanie J.A."/>
            <person name="Ng W.-L."/>
            <person name="Kazmierczak K.M."/>
            <person name="Andrzejewski T.M."/>
            <person name="Davidsen T.M."/>
            <person name="Wayne K.J."/>
            <person name="Tettelin H."/>
            <person name="Glass J.I."/>
            <person name="Rusch D."/>
            <person name="Podicherti R."/>
            <person name="Tsui H.-C.T."/>
            <person name="Winkler M.E."/>
        </authorList>
    </citation>
    <scope>NUCLEOTIDE SEQUENCE</scope>
</reference>
<feature type="non-terminal residue" evidence="1">
    <location>
        <position position="1"/>
    </location>
</feature>
<name>A0A383EFQ6_9ZZZZ</name>
<dbReference type="AlphaFoldDB" id="A0A383EFQ6"/>
<dbReference type="EMBL" id="UINC01225265">
    <property type="protein sequence ID" value="SVE55253.1"/>
    <property type="molecule type" value="Genomic_DNA"/>
</dbReference>
<gene>
    <name evidence="1" type="ORF">METZ01_LOCUS508107</name>
</gene>
<organism evidence="1">
    <name type="scientific">marine metagenome</name>
    <dbReference type="NCBI Taxonomy" id="408172"/>
    <lineage>
        <taxon>unclassified sequences</taxon>
        <taxon>metagenomes</taxon>
        <taxon>ecological metagenomes</taxon>
    </lineage>
</organism>
<accession>A0A383EFQ6</accession>